<feature type="compositionally biased region" description="Acidic residues" evidence="1">
    <location>
        <begin position="46"/>
        <end position="62"/>
    </location>
</feature>
<gene>
    <name evidence="2" type="ORF">H5410_033180</name>
</gene>
<dbReference type="Proteomes" id="UP000824120">
    <property type="component" value="Chromosome 6"/>
</dbReference>
<comment type="caution">
    <text evidence="2">The sequence shown here is derived from an EMBL/GenBank/DDBJ whole genome shotgun (WGS) entry which is preliminary data.</text>
</comment>
<name>A0A9J5YMY7_SOLCO</name>
<evidence type="ECO:0000256" key="1">
    <source>
        <dbReference type="SAM" id="MobiDB-lite"/>
    </source>
</evidence>
<sequence length="129" mass="14715">MSRVSFNTNNSTYVDDTSYDIDSNVQLDHEILERRYGNINPNLDENSGEEVEVDLGEDELEDTPTSPVTEVPNETTNSTEQNCERPSLILLQGRRVSITSDMSRSVNGHDYLTITAHWIDHNWNLQKES</sequence>
<organism evidence="2 3">
    <name type="scientific">Solanum commersonii</name>
    <name type="common">Commerson's wild potato</name>
    <name type="synonym">Commerson's nightshade</name>
    <dbReference type="NCBI Taxonomy" id="4109"/>
    <lineage>
        <taxon>Eukaryota</taxon>
        <taxon>Viridiplantae</taxon>
        <taxon>Streptophyta</taxon>
        <taxon>Embryophyta</taxon>
        <taxon>Tracheophyta</taxon>
        <taxon>Spermatophyta</taxon>
        <taxon>Magnoliopsida</taxon>
        <taxon>eudicotyledons</taxon>
        <taxon>Gunneridae</taxon>
        <taxon>Pentapetalae</taxon>
        <taxon>asterids</taxon>
        <taxon>lamiids</taxon>
        <taxon>Solanales</taxon>
        <taxon>Solanaceae</taxon>
        <taxon>Solanoideae</taxon>
        <taxon>Solaneae</taxon>
        <taxon>Solanum</taxon>
    </lineage>
</organism>
<keyword evidence="3" id="KW-1185">Reference proteome</keyword>
<proteinExistence type="predicted"/>
<feature type="region of interest" description="Disordered" evidence="1">
    <location>
        <begin position="38"/>
        <end position="84"/>
    </location>
</feature>
<evidence type="ECO:0000313" key="2">
    <source>
        <dbReference type="EMBL" id="KAG5601810.1"/>
    </source>
</evidence>
<reference evidence="2 3" key="1">
    <citation type="submission" date="2020-09" db="EMBL/GenBank/DDBJ databases">
        <title>De no assembly of potato wild relative species, Solanum commersonii.</title>
        <authorList>
            <person name="Cho K."/>
        </authorList>
    </citation>
    <scope>NUCLEOTIDE SEQUENCE [LARGE SCALE GENOMIC DNA]</scope>
    <source>
        <strain evidence="2">LZ3.2</strain>
        <tissue evidence="2">Leaf</tissue>
    </source>
</reference>
<dbReference type="OrthoDB" id="1704342at2759"/>
<dbReference type="AlphaFoldDB" id="A0A9J5YMY7"/>
<feature type="compositionally biased region" description="Polar residues" evidence="1">
    <location>
        <begin position="63"/>
        <end position="81"/>
    </location>
</feature>
<protein>
    <submittedName>
        <fullName evidence="2">Uncharacterized protein</fullName>
    </submittedName>
</protein>
<evidence type="ECO:0000313" key="3">
    <source>
        <dbReference type="Proteomes" id="UP000824120"/>
    </source>
</evidence>
<accession>A0A9J5YMY7</accession>
<dbReference type="EMBL" id="JACXVP010000006">
    <property type="protein sequence ID" value="KAG5601810.1"/>
    <property type="molecule type" value="Genomic_DNA"/>
</dbReference>